<evidence type="ECO:0000256" key="1">
    <source>
        <dbReference type="ARBA" id="ARBA00022679"/>
    </source>
</evidence>
<dbReference type="Gene3D" id="3.40.630.30">
    <property type="match status" value="1"/>
</dbReference>
<sequence length="178" mass="20080">MKIIMLNAATLPVYRDELARLLVEANSQGASAGFPHVMEQKQAEDSFHDLRPALSQNEVLLWIARDEQGVVGTVQLDLAGKTELSHQAEISTLLVCSRARRRGVGRKLMRVLENTAQDLRCTMLSSDMQSGSEAEAFYRSQGYRCIECRHDTTGYSRKKEVVYYKQLSLFNPASYPHL</sequence>
<dbReference type="PANTHER" id="PTHR43877">
    <property type="entry name" value="AMINOALKYLPHOSPHONATE N-ACETYLTRANSFERASE-RELATED-RELATED"/>
    <property type="match status" value="1"/>
</dbReference>
<dbReference type="PANTHER" id="PTHR43877:SF2">
    <property type="entry name" value="AMINOALKYLPHOSPHONATE N-ACETYLTRANSFERASE-RELATED"/>
    <property type="match status" value="1"/>
</dbReference>
<evidence type="ECO:0000313" key="5">
    <source>
        <dbReference type="Proteomes" id="UP000284853"/>
    </source>
</evidence>
<reference evidence="4 5" key="1">
    <citation type="submission" date="2017-08" db="EMBL/GenBank/DDBJ databases">
        <title>Comparative genomics of bacteria isolated from necrotic lesions of AOD affected trees.</title>
        <authorList>
            <person name="Doonan J."/>
            <person name="Denman S."/>
            <person name="Mcdonald J.E."/>
        </authorList>
    </citation>
    <scope>NUCLEOTIDE SEQUENCE [LARGE SCALE GENOMIC DNA]</scope>
    <source>
        <strain evidence="4 5">CIP 105588</strain>
    </source>
</reference>
<keyword evidence="5" id="KW-1185">Reference proteome</keyword>
<dbReference type="InterPro" id="IPR050832">
    <property type="entry name" value="Bact_Acetyltransf"/>
</dbReference>
<evidence type="ECO:0000313" key="4">
    <source>
        <dbReference type="EMBL" id="RKF67738.1"/>
    </source>
</evidence>
<organism evidence="4 5">
    <name type="scientific">Rahnella variigena</name>
    <dbReference type="NCBI Taxonomy" id="574964"/>
    <lineage>
        <taxon>Bacteria</taxon>
        <taxon>Pseudomonadati</taxon>
        <taxon>Pseudomonadota</taxon>
        <taxon>Gammaproteobacteria</taxon>
        <taxon>Enterobacterales</taxon>
        <taxon>Yersiniaceae</taxon>
        <taxon>Rahnella</taxon>
    </lineage>
</organism>
<evidence type="ECO:0000259" key="3">
    <source>
        <dbReference type="PROSITE" id="PS51186"/>
    </source>
</evidence>
<comment type="caution">
    <text evidence="4">The sequence shown here is derived from an EMBL/GenBank/DDBJ whole genome shotgun (WGS) entry which is preliminary data.</text>
</comment>
<gene>
    <name evidence="4" type="ORF">CKQ54_04775</name>
</gene>
<dbReference type="Proteomes" id="UP000284853">
    <property type="component" value="Unassembled WGS sequence"/>
</dbReference>
<dbReference type="InterPro" id="IPR000182">
    <property type="entry name" value="GNAT_dom"/>
</dbReference>
<accession>A0ABX9PVY5</accession>
<keyword evidence="1" id="KW-0808">Transferase</keyword>
<name>A0ABX9PVY5_9GAMM</name>
<dbReference type="EMBL" id="NSDJ01000001">
    <property type="protein sequence ID" value="RKF67738.1"/>
    <property type="molecule type" value="Genomic_DNA"/>
</dbReference>
<dbReference type="SUPFAM" id="SSF55729">
    <property type="entry name" value="Acyl-CoA N-acyltransferases (Nat)"/>
    <property type="match status" value="1"/>
</dbReference>
<evidence type="ECO:0000256" key="2">
    <source>
        <dbReference type="ARBA" id="ARBA00023315"/>
    </source>
</evidence>
<dbReference type="PROSITE" id="PS51186">
    <property type="entry name" value="GNAT"/>
    <property type="match status" value="1"/>
</dbReference>
<feature type="domain" description="N-acetyltransferase" evidence="3">
    <location>
        <begin position="1"/>
        <end position="168"/>
    </location>
</feature>
<proteinExistence type="predicted"/>
<dbReference type="GeneID" id="302708116"/>
<dbReference type="RefSeq" id="WP_120164117.1">
    <property type="nucleotide sequence ID" value="NZ_JBLYPM010000044.1"/>
</dbReference>
<keyword evidence="2" id="KW-0012">Acyltransferase</keyword>
<dbReference type="CDD" id="cd04301">
    <property type="entry name" value="NAT_SF"/>
    <property type="match status" value="1"/>
</dbReference>
<dbReference type="Pfam" id="PF00583">
    <property type="entry name" value="Acetyltransf_1"/>
    <property type="match status" value="1"/>
</dbReference>
<protein>
    <submittedName>
        <fullName evidence="4">GNAT family N-acetyltransferase</fullName>
    </submittedName>
</protein>
<dbReference type="InterPro" id="IPR016181">
    <property type="entry name" value="Acyl_CoA_acyltransferase"/>
</dbReference>